<feature type="signal peptide" evidence="1">
    <location>
        <begin position="1"/>
        <end position="23"/>
    </location>
</feature>
<keyword evidence="1" id="KW-0732">Signal</keyword>
<dbReference type="AlphaFoldDB" id="A0A1Y2FHQ9"/>
<feature type="chain" id="PRO_5012237541" evidence="1">
    <location>
        <begin position="24"/>
        <end position="107"/>
    </location>
</feature>
<protein>
    <submittedName>
        <fullName evidence="2">Uncharacterized protein</fullName>
    </submittedName>
</protein>
<evidence type="ECO:0000313" key="2">
    <source>
        <dbReference type="EMBL" id="ORY83137.1"/>
    </source>
</evidence>
<dbReference type="RefSeq" id="XP_040725718.1">
    <property type="nucleotide sequence ID" value="XM_040866879.1"/>
</dbReference>
<dbReference type="Proteomes" id="UP000193685">
    <property type="component" value="Unassembled WGS sequence"/>
</dbReference>
<keyword evidence="3" id="KW-1185">Reference proteome</keyword>
<comment type="caution">
    <text evidence="2">The sequence shown here is derived from an EMBL/GenBank/DDBJ whole genome shotgun (WGS) entry which is preliminary data.</text>
</comment>
<reference evidence="2 3" key="1">
    <citation type="submission" date="2016-07" db="EMBL/GenBank/DDBJ databases">
        <title>Pervasive Adenine N6-methylation of Active Genes in Fungi.</title>
        <authorList>
            <consortium name="DOE Joint Genome Institute"/>
            <person name="Mondo S.J."/>
            <person name="Dannebaum R.O."/>
            <person name="Kuo R.C."/>
            <person name="Labutti K."/>
            <person name="Haridas S."/>
            <person name="Kuo A."/>
            <person name="Salamov A."/>
            <person name="Ahrendt S.R."/>
            <person name="Lipzen A."/>
            <person name="Sullivan W."/>
            <person name="Andreopoulos W.B."/>
            <person name="Clum A."/>
            <person name="Lindquist E."/>
            <person name="Daum C."/>
            <person name="Ramamoorthy G.K."/>
            <person name="Gryganskyi A."/>
            <person name="Culley D."/>
            <person name="Magnuson J.K."/>
            <person name="James T.Y."/>
            <person name="O'Malley M.A."/>
            <person name="Stajich J.E."/>
            <person name="Spatafora J.W."/>
            <person name="Visel A."/>
            <person name="Grigoriev I.V."/>
        </authorList>
    </citation>
    <scope>NUCLEOTIDE SEQUENCE [LARGE SCALE GENOMIC DNA]</scope>
    <source>
        <strain evidence="2 3">12-1054</strain>
    </source>
</reference>
<evidence type="ECO:0000256" key="1">
    <source>
        <dbReference type="SAM" id="SignalP"/>
    </source>
</evidence>
<sequence>MKRISLQLHILCLFSCAKDPVFAHEYQRYTNYPCNPCISSFFRFVRGKSGKPEEDKSVEVVETKQTARIEEYLGVHATLEYYRARSGASASSATILLRTIQKKARQV</sequence>
<proteinExistence type="predicted"/>
<organism evidence="2 3">
    <name type="scientific">Protomyces lactucae-debilis</name>
    <dbReference type="NCBI Taxonomy" id="2754530"/>
    <lineage>
        <taxon>Eukaryota</taxon>
        <taxon>Fungi</taxon>
        <taxon>Dikarya</taxon>
        <taxon>Ascomycota</taxon>
        <taxon>Taphrinomycotina</taxon>
        <taxon>Taphrinomycetes</taxon>
        <taxon>Taphrinales</taxon>
        <taxon>Protomycetaceae</taxon>
        <taxon>Protomyces</taxon>
    </lineage>
</organism>
<gene>
    <name evidence="2" type="ORF">BCR37DRAFT_292617</name>
</gene>
<accession>A0A1Y2FHQ9</accession>
<dbReference type="EMBL" id="MCFI01000008">
    <property type="protein sequence ID" value="ORY83137.1"/>
    <property type="molecule type" value="Genomic_DNA"/>
</dbReference>
<evidence type="ECO:0000313" key="3">
    <source>
        <dbReference type="Proteomes" id="UP000193685"/>
    </source>
</evidence>
<dbReference type="GeneID" id="63783478"/>
<name>A0A1Y2FHQ9_PROLT</name>